<feature type="signal peptide" evidence="2">
    <location>
        <begin position="1"/>
        <end position="19"/>
    </location>
</feature>
<protein>
    <submittedName>
        <fullName evidence="3">Uncharacterized protein</fullName>
    </submittedName>
</protein>
<feature type="compositionally biased region" description="Low complexity" evidence="1">
    <location>
        <begin position="129"/>
        <end position="151"/>
    </location>
</feature>
<gene>
    <name evidence="3" type="ORF">AMATHDRAFT_4970</name>
</gene>
<dbReference type="Proteomes" id="UP000242287">
    <property type="component" value="Unassembled WGS sequence"/>
</dbReference>
<feature type="region of interest" description="Disordered" evidence="1">
    <location>
        <begin position="129"/>
        <end position="153"/>
    </location>
</feature>
<dbReference type="STRING" id="703135.A0A2A9NNS0"/>
<dbReference type="OrthoDB" id="2576580at2759"/>
<reference evidence="3 4" key="1">
    <citation type="submission" date="2014-02" db="EMBL/GenBank/DDBJ databases">
        <title>Transposable element dynamics among asymbiotic and ectomycorrhizal Amanita fungi.</title>
        <authorList>
            <consortium name="DOE Joint Genome Institute"/>
            <person name="Hess J."/>
            <person name="Skrede I."/>
            <person name="Wolfe B."/>
            <person name="LaButti K."/>
            <person name="Ohm R.A."/>
            <person name="Grigoriev I.V."/>
            <person name="Pringle A."/>
        </authorList>
    </citation>
    <scope>NUCLEOTIDE SEQUENCE [LARGE SCALE GENOMIC DNA]</scope>
    <source>
        <strain evidence="3 4">SKay4041</strain>
    </source>
</reference>
<dbReference type="EMBL" id="KZ302031">
    <property type="protein sequence ID" value="PFH49386.1"/>
    <property type="molecule type" value="Genomic_DNA"/>
</dbReference>
<keyword evidence="2" id="KW-0732">Signal</keyword>
<evidence type="ECO:0000313" key="4">
    <source>
        <dbReference type="Proteomes" id="UP000242287"/>
    </source>
</evidence>
<evidence type="ECO:0000313" key="3">
    <source>
        <dbReference type="EMBL" id="PFH49386.1"/>
    </source>
</evidence>
<dbReference type="AlphaFoldDB" id="A0A2A9NNS0"/>
<organism evidence="3 4">
    <name type="scientific">Amanita thiersii Skay4041</name>
    <dbReference type="NCBI Taxonomy" id="703135"/>
    <lineage>
        <taxon>Eukaryota</taxon>
        <taxon>Fungi</taxon>
        <taxon>Dikarya</taxon>
        <taxon>Basidiomycota</taxon>
        <taxon>Agaricomycotina</taxon>
        <taxon>Agaricomycetes</taxon>
        <taxon>Agaricomycetidae</taxon>
        <taxon>Agaricales</taxon>
        <taxon>Pluteineae</taxon>
        <taxon>Amanitaceae</taxon>
        <taxon>Amanita</taxon>
    </lineage>
</organism>
<evidence type="ECO:0000256" key="1">
    <source>
        <dbReference type="SAM" id="MobiDB-lite"/>
    </source>
</evidence>
<keyword evidence="4" id="KW-1185">Reference proteome</keyword>
<evidence type="ECO:0000256" key="2">
    <source>
        <dbReference type="SAM" id="SignalP"/>
    </source>
</evidence>
<name>A0A2A9NNS0_9AGAR</name>
<feature type="chain" id="PRO_5012156915" evidence="2">
    <location>
        <begin position="20"/>
        <end position="179"/>
    </location>
</feature>
<accession>A0A2A9NNS0</accession>
<proteinExistence type="predicted"/>
<sequence>MVKFSAISALAVLFSVASAQNTFQITSPSASEWWVAQSDNVMKWECTKTTIPQFTVFIVNVNPGVLSGRLAFIAQQPNADCSKSVLKTQVNQPPSKGYKLQFADTLNSSLIYSESEEFEIKPLGSAYPSSSSASQPSATGSGTATASSTGGVRNSASGIKSSMGLGLAAIGAALGLMAA</sequence>